<reference evidence="1 2" key="1">
    <citation type="journal article" date="2014" name="Antonie Van Leeuwenhoek">
        <title>Hyphomonas beringensis sp. nov. and Hyphomonas chukchiensis sp. nov., isolated from surface seawater of the Bering Sea and Chukchi Sea.</title>
        <authorList>
            <person name="Li C."/>
            <person name="Lai Q."/>
            <person name="Li G."/>
            <person name="Dong C."/>
            <person name="Wang J."/>
            <person name="Liao Y."/>
            <person name="Shao Z."/>
        </authorList>
    </citation>
    <scope>NUCLEOTIDE SEQUENCE [LARGE SCALE GENOMIC DNA]</scope>
    <source>
        <strain evidence="1 2">SCH89</strain>
    </source>
</reference>
<dbReference type="PANTHER" id="PTHR47017:SF1">
    <property type="entry name" value="ACYL-COA"/>
    <property type="match status" value="1"/>
</dbReference>
<dbReference type="PANTHER" id="PTHR47017">
    <property type="entry name" value="ACYL-COA"/>
    <property type="match status" value="1"/>
</dbReference>
<keyword evidence="2" id="KW-1185">Reference proteome</keyword>
<dbReference type="EMBL" id="ARYL01000012">
    <property type="protein sequence ID" value="KDA02662.1"/>
    <property type="molecule type" value="Genomic_DNA"/>
</dbReference>
<gene>
    <name evidence="1" type="ORF">HOC_09454</name>
</gene>
<evidence type="ECO:0008006" key="3">
    <source>
        <dbReference type="Google" id="ProtNLM"/>
    </source>
</evidence>
<organism evidence="1 2">
    <name type="scientific">Hyphomonas oceanitis SCH89</name>
    <dbReference type="NCBI Taxonomy" id="1280953"/>
    <lineage>
        <taxon>Bacteria</taxon>
        <taxon>Pseudomonadati</taxon>
        <taxon>Pseudomonadota</taxon>
        <taxon>Alphaproteobacteria</taxon>
        <taxon>Hyphomonadales</taxon>
        <taxon>Hyphomonadaceae</taxon>
        <taxon>Hyphomonas</taxon>
    </lineage>
</organism>
<dbReference type="SUPFAM" id="SSF55729">
    <property type="entry name" value="Acyl-CoA N-acyltransferases (Nat)"/>
    <property type="match status" value="1"/>
</dbReference>
<proteinExistence type="predicted"/>
<sequence>MGMDDTALKITIVPALAEVLPDEWNAVANPPGARYDPFLTWEFLEAMESSGAATPRTGWVPRHLLIRGDDGRLRAAMPLYAKMHSRGEFVFDHSWAEAFERAGGSYYPKLLAAVPFTPVTGRRRLVPPGPDEIQLKAALLAGAIQIAEENDLSSLHINFIDHDDADVLENTGLLSRTDQQFRWENDGYENFDGFLGALSSAKRKNLRKERAKAQEGVEFVHLTGDAITEDHLDHFFQFYMDTGSRKWGTPYLTRLSFSLLRERMPDDLLFVFAMENGEPIAGAMNLIGSDTLYGRYWGCSDQRPMLHFETCYYQAIDFAIARGLKYVEAGAQGGHKLARGYVPVLTRSAHWIAHPGLRNAVADYLTRERDAVESDMDYLTERTPFKKDS</sequence>
<dbReference type="PATRIC" id="fig|1280953.3.peg.1908"/>
<evidence type="ECO:0000313" key="1">
    <source>
        <dbReference type="EMBL" id="KDA02662.1"/>
    </source>
</evidence>
<dbReference type="Gene3D" id="3.40.630.30">
    <property type="match status" value="1"/>
</dbReference>
<evidence type="ECO:0000313" key="2">
    <source>
        <dbReference type="Proteomes" id="UP000024942"/>
    </source>
</evidence>
<dbReference type="eggNOG" id="COG3146">
    <property type="taxonomic scope" value="Bacteria"/>
</dbReference>
<comment type="caution">
    <text evidence="1">The sequence shown here is derived from an EMBL/GenBank/DDBJ whole genome shotgun (WGS) entry which is preliminary data.</text>
</comment>
<dbReference type="Proteomes" id="UP000024942">
    <property type="component" value="Unassembled WGS sequence"/>
</dbReference>
<dbReference type="AlphaFoldDB" id="A0A059G744"/>
<dbReference type="STRING" id="1280953.HOC_09454"/>
<dbReference type="InterPro" id="IPR016181">
    <property type="entry name" value="Acyl_CoA_acyltransferase"/>
</dbReference>
<accession>A0A059G744</accession>
<dbReference type="InterPro" id="IPR007434">
    <property type="entry name" value="FemAB-like"/>
</dbReference>
<name>A0A059G744_9PROT</name>
<protein>
    <recommendedName>
        <fullName evidence="3">GNAT family N-acetyltransferase</fullName>
    </recommendedName>
</protein>
<dbReference type="Pfam" id="PF04339">
    <property type="entry name" value="FemAB_like"/>
    <property type="match status" value="1"/>
</dbReference>